<gene>
    <name evidence="1" type="ORF">GCM10009776_20100</name>
</gene>
<dbReference type="Proteomes" id="UP001499933">
    <property type="component" value="Unassembled WGS sequence"/>
</dbReference>
<evidence type="ECO:0000313" key="2">
    <source>
        <dbReference type="Proteomes" id="UP001499933"/>
    </source>
</evidence>
<accession>A0ABN2QTF3</accession>
<keyword evidence="2" id="KW-1185">Reference proteome</keyword>
<name>A0ABN2QTF3_9MICO</name>
<sequence length="74" mass="8458">METWVWWERLPPPTREWLIDHNGEYLPADVVDEIVDATGGKPEEVFAVSEPDEPRRLADKVVDWIEAVANGESV</sequence>
<organism evidence="1 2">
    <name type="scientific">Microbacterium deminutum</name>
    <dbReference type="NCBI Taxonomy" id="344164"/>
    <lineage>
        <taxon>Bacteria</taxon>
        <taxon>Bacillati</taxon>
        <taxon>Actinomycetota</taxon>
        <taxon>Actinomycetes</taxon>
        <taxon>Micrococcales</taxon>
        <taxon>Microbacteriaceae</taxon>
        <taxon>Microbacterium</taxon>
    </lineage>
</organism>
<protein>
    <submittedName>
        <fullName evidence="1">Uncharacterized protein</fullName>
    </submittedName>
</protein>
<dbReference type="EMBL" id="BAAAOG010000002">
    <property type="protein sequence ID" value="GAA1957777.1"/>
    <property type="molecule type" value="Genomic_DNA"/>
</dbReference>
<comment type="caution">
    <text evidence="1">The sequence shown here is derived from an EMBL/GenBank/DDBJ whole genome shotgun (WGS) entry which is preliminary data.</text>
</comment>
<reference evidence="1 2" key="1">
    <citation type="journal article" date="2019" name="Int. J. Syst. Evol. Microbiol.">
        <title>The Global Catalogue of Microorganisms (GCM) 10K type strain sequencing project: providing services to taxonomists for standard genome sequencing and annotation.</title>
        <authorList>
            <consortium name="The Broad Institute Genomics Platform"/>
            <consortium name="The Broad Institute Genome Sequencing Center for Infectious Disease"/>
            <person name="Wu L."/>
            <person name="Ma J."/>
        </authorList>
    </citation>
    <scope>NUCLEOTIDE SEQUENCE [LARGE SCALE GENOMIC DNA]</scope>
    <source>
        <strain evidence="1 2">JCM 14901</strain>
    </source>
</reference>
<proteinExistence type="predicted"/>
<evidence type="ECO:0000313" key="1">
    <source>
        <dbReference type="EMBL" id="GAA1957777.1"/>
    </source>
</evidence>